<evidence type="ECO:0000256" key="6">
    <source>
        <dbReference type="ARBA" id="ARBA00021963"/>
    </source>
</evidence>
<keyword evidence="8 17" id="KW-0808">Transferase</keyword>
<name>A0AAD5M820_PYTIN</name>
<keyword evidence="10 17" id="KW-0663">Pyridoxal phosphate</keyword>
<comment type="subcellular location">
    <subcellularLocation>
        <location evidence="17">Cytoplasm</location>
    </subcellularLocation>
</comment>
<evidence type="ECO:0000256" key="14">
    <source>
        <dbReference type="ARBA" id="ARBA00032048"/>
    </source>
</evidence>
<accession>A0AAD5M820</accession>
<evidence type="ECO:0000256" key="19">
    <source>
        <dbReference type="PIRSR" id="PIRSR017689-50"/>
    </source>
</evidence>
<proteinExistence type="inferred from homology"/>
<reference evidence="20" key="1">
    <citation type="submission" date="2021-12" db="EMBL/GenBank/DDBJ databases">
        <title>Prjna785345.</title>
        <authorList>
            <person name="Rujirawat T."/>
            <person name="Krajaejun T."/>
        </authorList>
    </citation>
    <scope>NUCLEOTIDE SEQUENCE</scope>
    <source>
        <strain evidence="20">Pi057C3</strain>
    </source>
</reference>
<dbReference type="PANTHER" id="PTHR12944">
    <property type="entry name" value="SOLUBLE LIVER ANTIGEN/LIVER PANCREAS ANTIGEN"/>
    <property type="match status" value="1"/>
</dbReference>
<feature type="binding site" evidence="18">
    <location>
        <position position="272"/>
    </location>
    <ligand>
        <name>tRNA</name>
        <dbReference type="ChEBI" id="CHEBI:17843"/>
    </ligand>
</feature>
<evidence type="ECO:0000256" key="7">
    <source>
        <dbReference type="ARBA" id="ARBA00022555"/>
    </source>
</evidence>
<comment type="cofactor">
    <cofactor evidence="1 17 19">
        <name>pyridoxal 5'-phosphate</name>
        <dbReference type="ChEBI" id="CHEBI:597326"/>
    </cofactor>
</comment>
<dbReference type="GO" id="GO:0005737">
    <property type="term" value="C:cytoplasm"/>
    <property type="evidence" value="ECO:0007669"/>
    <property type="project" value="UniProtKB-SubCell"/>
</dbReference>
<sequence>MNGQAAALATAFVPQTYIQQGVDALRHREQLLTTLLSQRRVPEDGWDDLTVELLLQQLAAMDSNNFRTNIGAGEREARVFSSLVARRHYYLCHGVGRSGDVAAVQPKAAGSSLLVQLTNALARDVLRDAGMRRTQTALVLPVATGMSLSLVLLALREERPDAKFVIWPRIDQKSCLKSILTAGLTPLVLPNVLEPSGQLRTDITALEELLARYGRDQVLAVMTTTSCFAPRGFDRLEEIATLCQDHGVAHVINNAYGVQSSKCMHHVNEAMRVGRVDAVVQSLDKNFLMPVGGAIVASGASNEDVVSRGVVARIYPGRASNTPSVDFFITLLQMGRSGFRRLLRERKELFSYMKTQLEAFASDIGERIIDSPHNEISVAMTLSTFCGSEADAKARSKTLTFFGSMLFARGISGTRVVSCLDAKTIGGISFESYGAHHDHYPTPYLTFACAIGMTRDEVDQLVKKLRKTVQEWRKREQR</sequence>
<dbReference type="PANTHER" id="PTHR12944:SF2">
    <property type="entry name" value="O-PHOSPHOSERYL-TRNA(SEC) SELENIUM TRANSFERASE"/>
    <property type="match status" value="1"/>
</dbReference>
<comment type="caution">
    <text evidence="20">The sequence shown here is derived from an EMBL/GenBank/DDBJ whole genome shotgun (WGS) entry which is preliminary data.</text>
</comment>
<dbReference type="PIRSF" id="PIRSF017689">
    <property type="entry name" value="SepSecS"/>
    <property type="match status" value="1"/>
</dbReference>
<evidence type="ECO:0000256" key="18">
    <source>
        <dbReference type="PIRSR" id="PIRSR017689-1"/>
    </source>
</evidence>
<dbReference type="InterPro" id="IPR015421">
    <property type="entry name" value="PyrdxlP-dep_Trfase_major"/>
</dbReference>
<dbReference type="GO" id="GO:0001514">
    <property type="term" value="P:selenocysteine incorporation"/>
    <property type="evidence" value="ECO:0007669"/>
    <property type="project" value="TreeGrafter"/>
</dbReference>
<comment type="similarity">
    <text evidence="4 17">Belongs to the SepSecS family.</text>
</comment>
<evidence type="ECO:0000256" key="13">
    <source>
        <dbReference type="ARBA" id="ARBA00030669"/>
    </source>
</evidence>
<dbReference type="AlphaFoldDB" id="A0AAD5M820"/>
<evidence type="ECO:0000256" key="11">
    <source>
        <dbReference type="ARBA" id="ARBA00022917"/>
    </source>
</evidence>
<dbReference type="InterPro" id="IPR008829">
    <property type="entry name" value="SepSecS/SepCysS"/>
</dbReference>
<evidence type="ECO:0000256" key="1">
    <source>
        <dbReference type="ARBA" id="ARBA00001933"/>
    </source>
</evidence>
<feature type="site" description="May act as a substrate filter by repelling compounds with a negatively charged alpha-carboxylate" evidence="19">
    <location>
        <position position="74"/>
    </location>
</feature>
<keyword evidence="12 17" id="KW-0711">Selenium</keyword>
<protein>
    <recommendedName>
        <fullName evidence="6 17">O-phosphoseryl-tRNA(Sec) selenium transferase</fullName>
        <ecNumber evidence="5 17">2.9.1.2</ecNumber>
    </recommendedName>
    <alternativeName>
        <fullName evidence="13 17">Selenocysteine synthase</fullName>
    </alternativeName>
    <alternativeName>
        <fullName evidence="14 17">Selenocysteinyl-tRNA(Sec) synthase</fullName>
    </alternativeName>
    <alternativeName>
        <fullName evidence="15 17">Sep-tRNA:Sec-tRNA synthase</fullName>
    </alternativeName>
</protein>
<evidence type="ECO:0000256" key="9">
    <source>
        <dbReference type="ARBA" id="ARBA00022884"/>
    </source>
</evidence>
<keyword evidence="11 17" id="KW-0648">Protein biosynthesis</keyword>
<organism evidence="20 21">
    <name type="scientific">Pythium insidiosum</name>
    <name type="common">Pythiosis disease agent</name>
    <dbReference type="NCBI Taxonomy" id="114742"/>
    <lineage>
        <taxon>Eukaryota</taxon>
        <taxon>Sar</taxon>
        <taxon>Stramenopiles</taxon>
        <taxon>Oomycota</taxon>
        <taxon>Peronosporomycetes</taxon>
        <taxon>Pythiales</taxon>
        <taxon>Pythiaceae</taxon>
        <taxon>Pythium</taxon>
    </lineage>
</organism>
<dbReference type="EC" id="2.9.1.2" evidence="5 17"/>
<feature type="binding site" evidence="18">
    <location>
        <position position="474"/>
    </location>
    <ligand>
        <name>tRNA</name>
        <dbReference type="ChEBI" id="CHEBI:17843"/>
    </ligand>
</feature>
<evidence type="ECO:0000313" key="20">
    <source>
        <dbReference type="EMBL" id="KAJ0397938.1"/>
    </source>
</evidence>
<feature type="binding site" evidence="18">
    <location>
        <position position="318"/>
    </location>
    <ligand>
        <name>substrate</name>
    </ligand>
</feature>
<feature type="binding site" evidence="18">
    <location>
        <position position="98"/>
    </location>
    <ligand>
        <name>substrate</name>
    </ligand>
</feature>
<dbReference type="SUPFAM" id="SSF53383">
    <property type="entry name" value="PLP-dependent transferases"/>
    <property type="match status" value="1"/>
</dbReference>
<keyword evidence="17" id="KW-0963">Cytoplasm</keyword>
<dbReference type="GO" id="GO:0000049">
    <property type="term" value="F:tRNA binding"/>
    <property type="evidence" value="ECO:0007669"/>
    <property type="project" value="UniProtKB-UniRule"/>
</dbReference>
<evidence type="ECO:0000256" key="2">
    <source>
        <dbReference type="ARBA" id="ARBA00002552"/>
    </source>
</evidence>
<comment type="pathway">
    <text evidence="3 17">Aminoacyl-tRNA biosynthesis; selenocysteinyl-tRNA(Sec) biosynthesis; selenocysteinyl-tRNA(Sec) from L-seryl-tRNA(Sec) (archaeal/eukaryal route): step 2/2.</text>
</comment>
<dbReference type="Pfam" id="PF05889">
    <property type="entry name" value="SepSecS"/>
    <property type="match status" value="1"/>
</dbReference>
<dbReference type="InterPro" id="IPR019872">
    <property type="entry name" value="Sec-tRNA_Se_transferase"/>
</dbReference>
<evidence type="ECO:0000313" key="21">
    <source>
        <dbReference type="Proteomes" id="UP001209570"/>
    </source>
</evidence>
<dbReference type="NCBIfam" id="TIGR03531">
    <property type="entry name" value="selenium_SpcS"/>
    <property type="match status" value="1"/>
</dbReference>
<comment type="catalytic activity">
    <reaction evidence="16 17">
        <text>O-phospho-L-seryl-tRNA(Sec) + selenophosphate + H2O = L-selenocysteinyl-tRNA(Sec) + 2 phosphate</text>
        <dbReference type="Rhea" id="RHEA:25041"/>
        <dbReference type="Rhea" id="RHEA-COMP:9743"/>
        <dbReference type="Rhea" id="RHEA-COMP:9947"/>
        <dbReference type="ChEBI" id="CHEBI:15377"/>
        <dbReference type="ChEBI" id="CHEBI:16144"/>
        <dbReference type="ChEBI" id="CHEBI:43474"/>
        <dbReference type="ChEBI" id="CHEBI:78551"/>
        <dbReference type="ChEBI" id="CHEBI:78573"/>
        <dbReference type="EC" id="2.9.1.2"/>
    </reaction>
</comment>
<feature type="binding site" evidence="18">
    <location>
        <position position="75"/>
    </location>
    <ligand>
        <name>pyridoxal 5'-phosphate</name>
        <dbReference type="ChEBI" id="CHEBI:597326"/>
    </ligand>
</feature>
<evidence type="ECO:0000256" key="4">
    <source>
        <dbReference type="ARBA" id="ARBA00007037"/>
    </source>
</evidence>
<keyword evidence="7 17" id="KW-0820">tRNA-binding</keyword>
<dbReference type="InterPro" id="IPR015424">
    <property type="entry name" value="PyrdxlP-dep_Trfase"/>
</dbReference>
<evidence type="ECO:0000256" key="5">
    <source>
        <dbReference type="ARBA" id="ARBA00012464"/>
    </source>
</evidence>
<dbReference type="Gene3D" id="3.40.640.10">
    <property type="entry name" value="Type I PLP-dependent aspartate aminotransferase-like (Major domain)"/>
    <property type="match status" value="1"/>
</dbReference>
<dbReference type="GO" id="GO:0001717">
    <property type="term" value="P:conversion of seryl-tRNAsec to selenocys-tRNAsec"/>
    <property type="evidence" value="ECO:0007669"/>
    <property type="project" value="UniProtKB-UniRule"/>
</dbReference>
<feature type="binding site" evidence="18">
    <location>
        <position position="97"/>
    </location>
    <ligand>
        <name>substrate</name>
    </ligand>
</feature>
<evidence type="ECO:0000256" key="15">
    <source>
        <dbReference type="ARBA" id="ARBA00032693"/>
    </source>
</evidence>
<keyword evidence="9 17" id="KW-0694">RNA-binding</keyword>
<keyword evidence="21" id="KW-1185">Reference proteome</keyword>
<dbReference type="EMBL" id="JAKCXM010000233">
    <property type="protein sequence ID" value="KAJ0397938.1"/>
    <property type="molecule type" value="Genomic_DNA"/>
</dbReference>
<dbReference type="Proteomes" id="UP001209570">
    <property type="component" value="Unassembled WGS sequence"/>
</dbReference>
<evidence type="ECO:0000256" key="3">
    <source>
        <dbReference type="ARBA" id="ARBA00004822"/>
    </source>
</evidence>
<dbReference type="GO" id="GO:0098621">
    <property type="term" value="F:O-phosphoseryl-tRNA(Sec) selenium transferase activity"/>
    <property type="evidence" value="ECO:0007669"/>
    <property type="project" value="UniProtKB-EC"/>
</dbReference>
<feature type="binding site" evidence="18">
    <location>
        <position position="105"/>
    </location>
    <ligand>
        <name>substrate</name>
    </ligand>
</feature>
<feature type="modified residue" description="N6-(pyridoxal phosphate)lysine" evidence="19">
    <location>
        <position position="285"/>
    </location>
</feature>
<evidence type="ECO:0000256" key="17">
    <source>
        <dbReference type="PIRNR" id="PIRNR017689"/>
    </source>
</evidence>
<evidence type="ECO:0000256" key="8">
    <source>
        <dbReference type="ARBA" id="ARBA00022679"/>
    </source>
</evidence>
<evidence type="ECO:0000256" key="12">
    <source>
        <dbReference type="ARBA" id="ARBA00023266"/>
    </source>
</evidence>
<evidence type="ECO:0000256" key="16">
    <source>
        <dbReference type="ARBA" id="ARBA00048808"/>
    </source>
</evidence>
<gene>
    <name evidence="20" type="ORF">P43SY_006060</name>
</gene>
<comment type="function">
    <text evidence="2 17">Converts O-phosphoseryl-tRNA(Sec) to selenocysteinyl-tRNA(Sec) required for selenoprotein biosynthesis.</text>
</comment>
<evidence type="ECO:0000256" key="10">
    <source>
        <dbReference type="ARBA" id="ARBA00022898"/>
    </source>
</evidence>
<feature type="binding site" evidence="18">
    <location>
        <position position="409"/>
    </location>
    <ligand>
        <name>tRNA</name>
        <dbReference type="ChEBI" id="CHEBI:17843"/>
    </ligand>
</feature>